<feature type="compositionally biased region" description="Basic and acidic residues" evidence="1">
    <location>
        <begin position="235"/>
        <end position="246"/>
    </location>
</feature>
<feature type="transmembrane region" description="Helical" evidence="2">
    <location>
        <begin position="31"/>
        <end position="50"/>
    </location>
</feature>
<keyword evidence="4" id="KW-1185">Reference proteome</keyword>
<feature type="region of interest" description="Disordered" evidence="1">
    <location>
        <begin position="235"/>
        <end position="254"/>
    </location>
</feature>
<feature type="transmembrane region" description="Helical" evidence="2">
    <location>
        <begin position="56"/>
        <end position="71"/>
    </location>
</feature>
<dbReference type="RefSeq" id="WP_066090532.1">
    <property type="nucleotide sequence ID" value="NZ_CP126114.1"/>
</dbReference>
<proteinExistence type="predicted"/>
<keyword evidence="2" id="KW-0472">Membrane</keyword>
<organism evidence="3 4">
    <name type="scientific">Neobacillus novalis</name>
    <dbReference type="NCBI Taxonomy" id="220687"/>
    <lineage>
        <taxon>Bacteria</taxon>
        <taxon>Bacillati</taxon>
        <taxon>Bacillota</taxon>
        <taxon>Bacilli</taxon>
        <taxon>Bacillales</taxon>
        <taxon>Bacillaceae</taxon>
        <taxon>Neobacillus</taxon>
    </lineage>
</organism>
<reference evidence="3" key="1">
    <citation type="submission" date="2023-05" db="EMBL/GenBank/DDBJ databases">
        <title>Comparative genomics of Bacillaceae isolates and their secondary metabolite potential.</title>
        <authorList>
            <person name="Song L."/>
            <person name="Nielsen L.J."/>
            <person name="Mohite O."/>
            <person name="Xu X."/>
            <person name="Weber T."/>
            <person name="Kovacs A.T."/>
        </authorList>
    </citation>
    <scope>NUCLEOTIDE SEQUENCE</scope>
    <source>
        <strain evidence="3">XLM17</strain>
    </source>
</reference>
<feature type="transmembrane region" description="Helical" evidence="2">
    <location>
        <begin position="6"/>
        <end position="24"/>
    </location>
</feature>
<dbReference type="KEGG" id="nnv:QNH39_19850"/>
<gene>
    <name evidence="3" type="ORF">QNH39_19850</name>
</gene>
<protein>
    <submittedName>
        <fullName evidence="3">Uncharacterized protein</fullName>
    </submittedName>
</protein>
<keyword evidence="2" id="KW-1133">Transmembrane helix</keyword>
<dbReference type="EMBL" id="CP126114">
    <property type="protein sequence ID" value="WHY84886.1"/>
    <property type="molecule type" value="Genomic_DNA"/>
</dbReference>
<sequence length="254" mass="28705">MLPIILAISSMLVLILIVSFLPLGMTVKGKLFIVLASFVLALGGLAAVIAIPLWETVIMLVALIFFTAYFMEKQLGKLIFKEIPSFEDELTNKFDIPVYDSKVVIEKSNKSLELTELELVQPSVTNVIENSQLGISLEREQFADTDQDISFLLERDLENDLEEQKEVLKPEIGHSTDIKSLLDEEKVDIDWLEEIDVFSSIDEEEQSFDDISTKENAQLSDPTFDFLFAPKEVATGHDDVQEENKSKKMITLQK</sequence>
<name>A0AA95MJL7_9BACI</name>
<accession>A0AA95MJL7</accession>
<evidence type="ECO:0000313" key="3">
    <source>
        <dbReference type="EMBL" id="WHY84886.1"/>
    </source>
</evidence>
<dbReference type="Proteomes" id="UP001178288">
    <property type="component" value="Chromosome"/>
</dbReference>
<keyword evidence="2" id="KW-0812">Transmembrane</keyword>
<evidence type="ECO:0000313" key="4">
    <source>
        <dbReference type="Proteomes" id="UP001178288"/>
    </source>
</evidence>
<evidence type="ECO:0000256" key="2">
    <source>
        <dbReference type="SAM" id="Phobius"/>
    </source>
</evidence>
<evidence type="ECO:0000256" key="1">
    <source>
        <dbReference type="SAM" id="MobiDB-lite"/>
    </source>
</evidence>
<dbReference type="AlphaFoldDB" id="A0AA95MJL7"/>